<dbReference type="GO" id="GO:0005938">
    <property type="term" value="C:cell cortex"/>
    <property type="evidence" value="ECO:0007669"/>
    <property type="project" value="TreeGrafter"/>
</dbReference>
<evidence type="ECO:0000259" key="5">
    <source>
        <dbReference type="Pfam" id="PF00931"/>
    </source>
</evidence>
<evidence type="ECO:0000256" key="3">
    <source>
        <dbReference type="ARBA" id="ARBA00022737"/>
    </source>
</evidence>
<evidence type="ECO:0000256" key="1">
    <source>
        <dbReference type="ARBA" id="ARBA00004496"/>
    </source>
</evidence>
<protein>
    <recommendedName>
        <fullName evidence="5">NB-ARC domain-containing protein</fullName>
    </recommendedName>
</protein>
<dbReference type="GO" id="GO:0043531">
    <property type="term" value="F:ADP binding"/>
    <property type="evidence" value="ECO:0007669"/>
    <property type="project" value="InterPro"/>
</dbReference>
<dbReference type="PROSITE" id="PS50005">
    <property type="entry name" value="TPR"/>
    <property type="match status" value="4"/>
</dbReference>
<dbReference type="PANTHER" id="PTHR45954:SF1">
    <property type="entry name" value="LD33695P"/>
    <property type="match status" value="1"/>
</dbReference>
<keyword evidence="4" id="KW-0802">TPR repeat</keyword>
<dbReference type="InterPro" id="IPR019734">
    <property type="entry name" value="TPR_rpt"/>
</dbReference>
<dbReference type="PRINTS" id="PR00364">
    <property type="entry name" value="DISEASERSIST"/>
</dbReference>
<feature type="repeat" description="TPR" evidence="4">
    <location>
        <begin position="632"/>
        <end position="665"/>
    </location>
</feature>
<feature type="domain" description="NB-ARC" evidence="5">
    <location>
        <begin position="52"/>
        <end position="224"/>
    </location>
</feature>
<keyword evidence="2" id="KW-0963">Cytoplasm</keyword>
<reference evidence="6 7" key="2">
    <citation type="submission" date="2018-03" db="EMBL/GenBank/DDBJ databases">
        <title>The ancient ancestry and fast evolution of plastids.</title>
        <authorList>
            <person name="Moore K.R."/>
            <person name="Magnabosco C."/>
            <person name="Momper L."/>
            <person name="Gold D.A."/>
            <person name="Bosak T."/>
            <person name="Fournier G.P."/>
        </authorList>
    </citation>
    <scope>NUCLEOTIDE SEQUENCE [LARGE SCALE GENOMIC DNA]</scope>
    <source>
        <strain evidence="6 7">ULC18</strain>
    </source>
</reference>
<dbReference type="GO" id="GO:0005092">
    <property type="term" value="F:GDP-dissociation inhibitor activity"/>
    <property type="evidence" value="ECO:0007669"/>
    <property type="project" value="TreeGrafter"/>
</dbReference>
<name>A0A2T1EDI1_9CYAN</name>
<comment type="subcellular location">
    <subcellularLocation>
        <location evidence="1">Cytoplasm</location>
    </subcellularLocation>
</comment>
<evidence type="ECO:0000313" key="7">
    <source>
        <dbReference type="Proteomes" id="UP000239576"/>
    </source>
</evidence>
<evidence type="ECO:0000256" key="4">
    <source>
        <dbReference type="PROSITE-ProRule" id="PRU00339"/>
    </source>
</evidence>
<gene>
    <name evidence="6" type="ORF">C7B82_08045</name>
</gene>
<dbReference type="OrthoDB" id="478269at2"/>
<dbReference type="InterPro" id="IPR011990">
    <property type="entry name" value="TPR-like_helical_dom_sf"/>
</dbReference>
<organism evidence="6 7">
    <name type="scientific">Stenomitos frigidus ULC18</name>
    <dbReference type="NCBI Taxonomy" id="2107698"/>
    <lineage>
        <taxon>Bacteria</taxon>
        <taxon>Bacillati</taxon>
        <taxon>Cyanobacteriota</taxon>
        <taxon>Cyanophyceae</taxon>
        <taxon>Leptolyngbyales</taxon>
        <taxon>Leptolyngbyaceae</taxon>
        <taxon>Stenomitos</taxon>
    </lineage>
</organism>
<proteinExistence type="predicted"/>
<dbReference type="InterPro" id="IPR002182">
    <property type="entry name" value="NB-ARC"/>
</dbReference>
<dbReference type="SMART" id="SM00028">
    <property type="entry name" value="TPR"/>
    <property type="match status" value="6"/>
</dbReference>
<dbReference type="Pfam" id="PF00931">
    <property type="entry name" value="NB-ARC"/>
    <property type="match status" value="1"/>
</dbReference>
<dbReference type="Proteomes" id="UP000239576">
    <property type="component" value="Unassembled WGS sequence"/>
</dbReference>
<dbReference type="Pfam" id="PF13424">
    <property type="entry name" value="TPR_12"/>
    <property type="match status" value="3"/>
</dbReference>
<dbReference type="InterPro" id="IPR027417">
    <property type="entry name" value="P-loop_NTPase"/>
</dbReference>
<dbReference type="Gene3D" id="3.40.50.300">
    <property type="entry name" value="P-loop containing nucleotide triphosphate hydrolases"/>
    <property type="match status" value="1"/>
</dbReference>
<evidence type="ECO:0000256" key="2">
    <source>
        <dbReference type="ARBA" id="ARBA00022490"/>
    </source>
</evidence>
<accession>A0A2T1EDI1</accession>
<evidence type="ECO:0000313" key="6">
    <source>
        <dbReference type="EMBL" id="PSB30758.1"/>
    </source>
</evidence>
<dbReference type="EMBL" id="PVWK01000048">
    <property type="protein sequence ID" value="PSB30758.1"/>
    <property type="molecule type" value="Genomic_DNA"/>
</dbReference>
<keyword evidence="3" id="KW-0677">Repeat</keyword>
<feature type="repeat" description="TPR" evidence="4">
    <location>
        <begin position="592"/>
        <end position="625"/>
    </location>
</feature>
<comment type="caution">
    <text evidence="6">The sequence shown here is derived from an EMBL/GenBank/DDBJ whole genome shotgun (WGS) entry which is preliminary data.</text>
</comment>
<feature type="repeat" description="TPR" evidence="4">
    <location>
        <begin position="512"/>
        <end position="545"/>
    </location>
</feature>
<dbReference type="InterPro" id="IPR052386">
    <property type="entry name" value="GPSM"/>
</dbReference>
<dbReference type="RefSeq" id="WP_106255787.1">
    <property type="nucleotide sequence ID" value="NZ_CAWNSW010000050.1"/>
</dbReference>
<feature type="repeat" description="TPR" evidence="4">
    <location>
        <begin position="552"/>
        <end position="585"/>
    </location>
</feature>
<dbReference type="AlphaFoldDB" id="A0A2T1EDI1"/>
<dbReference type="GO" id="GO:0001965">
    <property type="term" value="F:G-protein alpha-subunit binding"/>
    <property type="evidence" value="ECO:0007669"/>
    <property type="project" value="TreeGrafter"/>
</dbReference>
<dbReference type="PANTHER" id="PTHR45954">
    <property type="entry name" value="LD33695P"/>
    <property type="match status" value="1"/>
</dbReference>
<keyword evidence="7" id="KW-1185">Reference proteome</keyword>
<dbReference type="SUPFAM" id="SSF48452">
    <property type="entry name" value="TPR-like"/>
    <property type="match status" value="2"/>
</dbReference>
<sequence>MTTEDWRGINFKDVKDGGNVHIHDNTFVFQEKAASIILDQQPPNVDTFQGREAELGQIQAWVQDASVRLIGITASGGYGKTFLVAKALTQAEGVSLPLWISFNQSYAFATFGRWLLQQFGQTVDEKLPDEALLLAVVEQLSQQRGLLVMDNLETLLNEQGQWQEPVYGAFFQRWLSHGRQCTILVTSREGFSLPDNQQGMSRWYALQGLTTDAGVALLKEKGIRGERADLERFVTLVDGHPLSLSLTAGWLLNPKKNVAPDVTYALKQDDLYRFEQIVGDHRGNPDASVGRILAASVARLTPTLKTLWHALSVYRLAFNRTAAQAMMATATLDDLWELARRSLLQEQPVEGAVETLEERWQFQFLPLVQRFAQQQAGALTEAHTQAVAYYRSVAQPEPWQQLADVTAHLEAFHHLCELGQYTQAYQEIIPCNNFLDLQGYNPVRLELYGRLVQAWQQGDWNIEQTEDVNALLGAILNQGNAYNSLAQYALAMDIYQSLLTLAHQINYQFYEGVALGNLGLVYLSQGNYGEATDYLQQLLTIAREIGDRASEGKALGNLGLAYLSQGNYGEATDYLQQQLTIAREIGDRASEGKALGNLGVAYLDQGNYEEATHYSQQQLTIAREIGDRASEGKALGNLGLAYLDQGNYEEATDYSQQWLTIAQEIRDKHSEANAWFNLGETQAKLKQPLQAIQAYENARLLYQQMGLESDVQDCDQEIGRLSTPPIDNLSTPRRGWLSRLVGWLLRVAHWLWGRMKNRG</sequence>
<dbReference type="Gene3D" id="1.25.40.10">
    <property type="entry name" value="Tetratricopeptide repeat domain"/>
    <property type="match status" value="1"/>
</dbReference>
<reference evidence="7" key="1">
    <citation type="submission" date="2018-02" db="EMBL/GenBank/DDBJ databases">
        <authorList>
            <person name="Moore K."/>
            <person name="Momper L."/>
        </authorList>
    </citation>
    <scope>NUCLEOTIDE SEQUENCE [LARGE SCALE GENOMIC DNA]</scope>
    <source>
        <strain evidence="7">ULC18</strain>
    </source>
</reference>
<dbReference type="SUPFAM" id="SSF52540">
    <property type="entry name" value="P-loop containing nucleoside triphosphate hydrolases"/>
    <property type="match status" value="1"/>
</dbReference>